<proteinExistence type="predicted"/>
<name>A0A914UTR1_9BILA</name>
<sequence length="122" mass="13837">MRVIASLLLLSLYMALGDCCSIRFTITSNTTDVVKCHLTGPYLRTSGDILLSFLGQVVNYDSDGSLFNCHGEWLMRIWTPRTNKDYYYKTTFNIEQDALVNVIIAGKDNPKPAQIQVVYYDV</sequence>
<dbReference type="WBParaSite" id="PSAMB.scaffold1255size33807.g11957.t1">
    <property type="protein sequence ID" value="PSAMB.scaffold1255size33807.g11957.t1"/>
    <property type="gene ID" value="PSAMB.scaffold1255size33807.g11957"/>
</dbReference>
<protein>
    <submittedName>
        <fullName evidence="3">Uncharacterized protein</fullName>
    </submittedName>
</protein>
<feature type="signal peptide" evidence="1">
    <location>
        <begin position="1"/>
        <end position="19"/>
    </location>
</feature>
<dbReference type="Proteomes" id="UP000887566">
    <property type="component" value="Unplaced"/>
</dbReference>
<reference evidence="3" key="1">
    <citation type="submission" date="2022-11" db="UniProtKB">
        <authorList>
            <consortium name="WormBaseParasite"/>
        </authorList>
    </citation>
    <scope>IDENTIFICATION</scope>
</reference>
<accession>A0A914UTR1</accession>
<evidence type="ECO:0000256" key="1">
    <source>
        <dbReference type="SAM" id="SignalP"/>
    </source>
</evidence>
<dbReference type="AlphaFoldDB" id="A0A914UTR1"/>
<evidence type="ECO:0000313" key="3">
    <source>
        <dbReference type="WBParaSite" id="PSAMB.scaffold1255size33807.g11957.t1"/>
    </source>
</evidence>
<keyword evidence="1" id="KW-0732">Signal</keyword>
<evidence type="ECO:0000313" key="2">
    <source>
        <dbReference type="Proteomes" id="UP000887566"/>
    </source>
</evidence>
<keyword evidence="2" id="KW-1185">Reference proteome</keyword>
<feature type="chain" id="PRO_5038079949" evidence="1">
    <location>
        <begin position="20"/>
        <end position="122"/>
    </location>
</feature>
<organism evidence="2 3">
    <name type="scientific">Plectus sambesii</name>
    <dbReference type="NCBI Taxonomy" id="2011161"/>
    <lineage>
        <taxon>Eukaryota</taxon>
        <taxon>Metazoa</taxon>
        <taxon>Ecdysozoa</taxon>
        <taxon>Nematoda</taxon>
        <taxon>Chromadorea</taxon>
        <taxon>Plectida</taxon>
        <taxon>Plectina</taxon>
        <taxon>Plectoidea</taxon>
        <taxon>Plectidae</taxon>
        <taxon>Plectus</taxon>
    </lineage>
</organism>